<evidence type="ECO:0000313" key="2">
    <source>
        <dbReference type="Proteomes" id="UP000615446"/>
    </source>
</evidence>
<dbReference type="Proteomes" id="UP000615446">
    <property type="component" value="Unassembled WGS sequence"/>
</dbReference>
<comment type="caution">
    <text evidence="1">The sequence shown here is derived from an EMBL/GenBank/DDBJ whole genome shotgun (WGS) entry which is preliminary data.</text>
</comment>
<sequence length="100" mass="11474">MNAISPFGRTKIIVAHLAYRNNSPAADDDFIAMTPNELLNYFDQENELCDSFNISTSFFEGYDTTSFVYSHSKPVYDWVSSKEMNAMQASCNKYSKKSWE</sequence>
<proteinExistence type="predicted"/>
<accession>A0A8H3QFB7</accession>
<protein>
    <submittedName>
        <fullName evidence="1">Uncharacterized protein</fullName>
    </submittedName>
</protein>
<dbReference type="AlphaFoldDB" id="A0A8H3QFB7"/>
<dbReference type="EMBL" id="BLAL01000040">
    <property type="protein sequence ID" value="GES78740.1"/>
    <property type="molecule type" value="Genomic_DNA"/>
</dbReference>
<organism evidence="1 2">
    <name type="scientific">Rhizophagus clarus</name>
    <dbReference type="NCBI Taxonomy" id="94130"/>
    <lineage>
        <taxon>Eukaryota</taxon>
        <taxon>Fungi</taxon>
        <taxon>Fungi incertae sedis</taxon>
        <taxon>Mucoromycota</taxon>
        <taxon>Glomeromycotina</taxon>
        <taxon>Glomeromycetes</taxon>
        <taxon>Glomerales</taxon>
        <taxon>Glomeraceae</taxon>
        <taxon>Rhizophagus</taxon>
    </lineage>
</organism>
<gene>
    <name evidence="1" type="ORF">RCL2_000605000</name>
</gene>
<name>A0A8H3QFB7_9GLOM</name>
<reference evidence="1" key="1">
    <citation type="submission" date="2019-10" db="EMBL/GenBank/DDBJ databases">
        <title>Conservation and host-specific expression of non-tandemly repeated heterogenous ribosome RNA gene in arbuscular mycorrhizal fungi.</title>
        <authorList>
            <person name="Maeda T."/>
            <person name="Kobayashi Y."/>
            <person name="Nakagawa T."/>
            <person name="Ezawa T."/>
            <person name="Yamaguchi K."/>
            <person name="Bino T."/>
            <person name="Nishimoto Y."/>
            <person name="Shigenobu S."/>
            <person name="Kawaguchi M."/>
        </authorList>
    </citation>
    <scope>NUCLEOTIDE SEQUENCE</scope>
    <source>
        <strain evidence="1">HR1</strain>
    </source>
</reference>
<evidence type="ECO:0000313" key="1">
    <source>
        <dbReference type="EMBL" id="GES78740.1"/>
    </source>
</evidence>